<keyword evidence="1" id="KW-0449">Lipoprotein</keyword>
<dbReference type="HOGENOM" id="CLU_113723_0_0_6"/>
<gene>
    <name evidence="1" type="ordered locus">TERTU_0770</name>
</gene>
<dbReference type="OrthoDB" id="5296954at2"/>
<evidence type="ECO:0000313" key="2">
    <source>
        <dbReference type="Proteomes" id="UP000009080"/>
    </source>
</evidence>
<keyword evidence="2" id="KW-1185">Reference proteome</keyword>
<dbReference type="KEGG" id="ttu:TERTU_0770"/>
<dbReference type="STRING" id="377629.TERTU_0770"/>
<dbReference type="PROSITE" id="PS51257">
    <property type="entry name" value="PROKAR_LIPOPROTEIN"/>
    <property type="match status" value="1"/>
</dbReference>
<dbReference type="Proteomes" id="UP000009080">
    <property type="component" value="Chromosome"/>
</dbReference>
<dbReference type="eggNOG" id="ENOG5031DNS">
    <property type="taxonomic scope" value="Bacteria"/>
</dbReference>
<protein>
    <submittedName>
        <fullName evidence="1">Lipoprotein</fullName>
    </submittedName>
</protein>
<organism evidence="1 2">
    <name type="scientific">Teredinibacter turnerae (strain ATCC 39867 / T7901)</name>
    <dbReference type="NCBI Taxonomy" id="377629"/>
    <lineage>
        <taxon>Bacteria</taxon>
        <taxon>Pseudomonadati</taxon>
        <taxon>Pseudomonadota</taxon>
        <taxon>Gammaproteobacteria</taxon>
        <taxon>Cellvibrionales</taxon>
        <taxon>Cellvibrionaceae</taxon>
        <taxon>Teredinibacter</taxon>
    </lineage>
</organism>
<dbReference type="EMBL" id="CP001614">
    <property type="protein sequence ID" value="ACR10704.1"/>
    <property type="molecule type" value="Genomic_DNA"/>
</dbReference>
<dbReference type="Pfam" id="PF12915">
    <property type="entry name" value="DUF3833"/>
    <property type="match status" value="1"/>
</dbReference>
<dbReference type="RefSeq" id="WP_015816816.1">
    <property type="nucleotide sequence ID" value="NC_012997.1"/>
</dbReference>
<evidence type="ECO:0000313" key="1">
    <source>
        <dbReference type="EMBL" id="ACR10704.1"/>
    </source>
</evidence>
<accession>C5BPF8</accession>
<sequence length="180" mass="19969">MNIHTWKHWAFVTLILVLMSGCSSVKLDDYAGNSPELNAKDFFDGPLTAHGIVKNRSGKIIRYFNADIAASWSADGVGTLDESFVFNDGEKQKRVWTLVPNADGSFEASANDVVGKSRLATSGNALFMRYTLTIPYKGKSLNVKVDDRMYLVNDTTLLNESVMTKWGFEVGYVTLVITKQ</sequence>
<name>C5BPF8_TERTT</name>
<proteinExistence type="predicted"/>
<dbReference type="InterPro" id="IPR024409">
    <property type="entry name" value="DUF3833"/>
</dbReference>
<reference evidence="1 2" key="1">
    <citation type="journal article" date="2009" name="PLoS ONE">
        <title>The complete genome of Teredinibacter turnerae T7901: an intracellular endosymbiont of marine wood-boring bivalves (shipworms).</title>
        <authorList>
            <person name="Yang J.C."/>
            <person name="Madupu R."/>
            <person name="Durkin A.S."/>
            <person name="Ekborg N.A."/>
            <person name="Pedamallu C.S."/>
            <person name="Hostetler J.B."/>
            <person name="Radune D."/>
            <person name="Toms B.S."/>
            <person name="Henrissat B."/>
            <person name="Coutinho P.M."/>
            <person name="Schwarz S."/>
            <person name="Field L."/>
            <person name="Trindade-Silva A.E."/>
            <person name="Soares C.A.G."/>
            <person name="Elshahawi S."/>
            <person name="Hanora A."/>
            <person name="Schmidt E.W."/>
            <person name="Haygood M.G."/>
            <person name="Posfai J."/>
            <person name="Benner J."/>
            <person name="Madinger C."/>
            <person name="Nove J."/>
            <person name="Anton B."/>
            <person name="Chaudhary K."/>
            <person name="Foster J."/>
            <person name="Holman A."/>
            <person name="Kumar S."/>
            <person name="Lessard P.A."/>
            <person name="Luyten Y.A."/>
            <person name="Slatko B."/>
            <person name="Wood N."/>
            <person name="Wu B."/>
            <person name="Teplitski M."/>
            <person name="Mougous J.D."/>
            <person name="Ward N."/>
            <person name="Eisen J.A."/>
            <person name="Badger J.H."/>
            <person name="Distel D.L."/>
        </authorList>
    </citation>
    <scope>NUCLEOTIDE SEQUENCE [LARGE SCALE GENOMIC DNA]</scope>
    <source>
        <strain evidence="2">ATCC 39867 / T7901</strain>
    </source>
</reference>
<dbReference type="AlphaFoldDB" id="C5BPF8"/>